<accession>I9QU62</accession>
<protein>
    <submittedName>
        <fullName evidence="1">Uncharacterized protein</fullName>
    </submittedName>
</protein>
<dbReference type="Proteomes" id="UP000003741">
    <property type="component" value="Unassembled WGS sequence"/>
</dbReference>
<keyword evidence="2" id="KW-1185">Reference proteome</keyword>
<dbReference type="EMBL" id="AGXG01000041">
    <property type="protein sequence ID" value="EIY33271.1"/>
    <property type="molecule type" value="Genomic_DNA"/>
</dbReference>
<dbReference type="HOGENOM" id="CLU_3378229_0_0_10"/>
<comment type="caution">
    <text evidence="1">The sequence shown here is derived from an EMBL/GenBank/DDBJ whole genome shotgun (WGS) entry which is preliminary data.</text>
</comment>
<sequence length="33" mass="3790">LSMFLGISQSIFPDEMGDYQMIGIIFELYLKSC</sequence>
<name>I9QU62_9BACE</name>
<reference evidence="1 2" key="1">
    <citation type="submission" date="2012-02" db="EMBL/GenBank/DDBJ databases">
        <title>The Genome Sequence of Bacteroides cellulosilyticus CL02T12C19.</title>
        <authorList>
            <consortium name="The Broad Institute Genome Sequencing Platform"/>
            <person name="Earl A."/>
            <person name="Ward D."/>
            <person name="Feldgarden M."/>
            <person name="Gevers D."/>
            <person name="Zitomersky N.L."/>
            <person name="Coyne M.J."/>
            <person name="Comstock L.E."/>
            <person name="Young S.K."/>
            <person name="Zeng Q."/>
            <person name="Gargeya S."/>
            <person name="Fitzgerald M."/>
            <person name="Haas B."/>
            <person name="Abouelleil A."/>
            <person name="Alvarado L."/>
            <person name="Arachchi H.M."/>
            <person name="Berlin A."/>
            <person name="Chapman S.B."/>
            <person name="Gearin G."/>
            <person name="Goldberg J."/>
            <person name="Griggs A."/>
            <person name="Gujja S."/>
            <person name="Hansen M."/>
            <person name="Heiman D."/>
            <person name="Howarth C."/>
            <person name="Larimer J."/>
            <person name="Lui A."/>
            <person name="MacDonald P.J.P."/>
            <person name="McCowen C."/>
            <person name="Montmayeur A."/>
            <person name="Murphy C."/>
            <person name="Neiman D."/>
            <person name="Pearson M."/>
            <person name="Priest M."/>
            <person name="Roberts A."/>
            <person name="Saif S."/>
            <person name="Shea T."/>
            <person name="Sisk P."/>
            <person name="Stolte C."/>
            <person name="Sykes S."/>
            <person name="Wortman J."/>
            <person name="Nusbaum C."/>
            <person name="Birren B."/>
        </authorList>
    </citation>
    <scope>NUCLEOTIDE SEQUENCE [LARGE SCALE GENOMIC DNA]</scope>
    <source>
        <strain evidence="1 2">CL02T12C19</strain>
    </source>
</reference>
<organism evidence="1 2">
    <name type="scientific">Bacteroides cellulosilyticus CL02T12C19</name>
    <dbReference type="NCBI Taxonomy" id="997874"/>
    <lineage>
        <taxon>Bacteria</taxon>
        <taxon>Pseudomonadati</taxon>
        <taxon>Bacteroidota</taxon>
        <taxon>Bacteroidia</taxon>
        <taxon>Bacteroidales</taxon>
        <taxon>Bacteroidaceae</taxon>
        <taxon>Bacteroides</taxon>
    </lineage>
</organism>
<evidence type="ECO:0000313" key="2">
    <source>
        <dbReference type="Proteomes" id="UP000003741"/>
    </source>
</evidence>
<dbReference type="AlphaFoldDB" id="I9QU62"/>
<gene>
    <name evidence="1" type="ORF">HMPREF1062_01805</name>
</gene>
<feature type="non-terminal residue" evidence="1">
    <location>
        <position position="1"/>
    </location>
</feature>
<proteinExistence type="predicted"/>
<evidence type="ECO:0000313" key="1">
    <source>
        <dbReference type="EMBL" id="EIY33271.1"/>
    </source>
</evidence>